<proteinExistence type="predicted"/>
<gene>
    <name evidence="4" type="ORF">HCU01_35850</name>
    <name evidence="5" type="ORF">SAMN05660971_04063</name>
</gene>
<dbReference type="AlphaFoldDB" id="A0A1M7M319"/>
<dbReference type="PANTHER" id="PTHR43046">
    <property type="entry name" value="GDP-MANNOSE MANNOSYL HYDROLASE"/>
    <property type="match status" value="1"/>
</dbReference>
<dbReference type="Proteomes" id="UP000184123">
    <property type="component" value="Unassembled WGS sequence"/>
</dbReference>
<dbReference type="PANTHER" id="PTHR43046:SF2">
    <property type="entry name" value="8-OXO-DGTP DIPHOSPHATASE-RELATED"/>
    <property type="match status" value="1"/>
</dbReference>
<protein>
    <submittedName>
        <fullName evidence="5">ADP-ribose pyrophosphatase YjhB, NUDIX family</fullName>
    </submittedName>
    <submittedName>
        <fullName evidence="4">DNA mismatch repair protein MutT</fullName>
    </submittedName>
</protein>
<evidence type="ECO:0000256" key="2">
    <source>
        <dbReference type="ARBA" id="ARBA00022801"/>
    </source>
</evidence>
<accession>A0A1M7M319</accession>
<dbReference type="InterPro" id="IPR015797">
    <property type="entry name" value="NUDIX_hydrolase-like_dom_sf"/>
</dbReference>
<evidence type="ECO:0000313" key="5">
    <source>
        <dbReference type="EMBL" id="SHM85067.1"/>
    </source>
</evidence>
<evidence type="ECO:0000313" key="4">
    <source>
        <dbReference type="EMBL" id="GEN25636.1"/>
    </source>
</evidence>
<evidence type="ECO:0000313" key="6">
    <source>
        <dbReference type="Proteomes" id="UP000184123"/>
    </source>
</evidence>
<evidence type="ECO:0000259" key="3">
    <source>
        <dbReference type="PROSITE" id="PS51462"/>
    </source>
</evidence>
<dbReference type="GO" id="GO:0016787">
    <property type="term" value="F:hydrolase activity"/>
    <property type="evidence" value="ECO:0007669"/>
    <property type="project" value="UniProtKB-KW"/>
</dbReference>
<feature type="domain" description="Nudix hydrolase" evidence="3">
    <location>
        <begin position="6"/>
        <end position="132"/>
    </location>
</feature>
<dbReference type="OrthoDB" id="9801098at2"/>
<dbReference type="PROSITE" id="PS51462">
    <property type="entry name" value="NUDIX"/>
    <property type="match status" value="1"/>
</dbReference>
<dbReference type="RefSeq" id="WP_073437040.1">
    <property type="nucleotide sequence ID" value="NZ_BJXU01000157.1"/>
</dbReference>
<keyword evidence="2" id="KW-0378">Hydrolase</keyword>
<dbReference type="Proteomes" id="UP000321726">
    <property type="component" value="Unassembled WGS sequence"/>
</dbReference>
<dbReference type="Gene3D" id="3.90.79.10">
    <property type="entry name" value="Nucleoside Triphosphate Pyrophosphohydrolase"/>
    <property type="match status" value="1"/>
</dbReference>
<reference evidence="5 6" key="1">
    <citation type="submission" date="2016-11" db="EMBL/GenBank/DDBJ databases">
        <authorList>
            <person name="Jaros S."/>
            <person name="Januszkiewicz K."/>
            <person name="Wedrychowicz H."/>
        </authorList>
    </citation>
    <scope>NUCLEOTIDE SEQUENCE [LARGE SCALE GENOMIC DNA]</scope>
    <source>
        <strain evidence="5 6">DSM 4740</strain>
    </source>
</reference>
<evidence type="ECO:0000313" key="7">
    <source>
        <dbReference type="Proteomes" id="UP000321726"/>
    </source>
</evidence>
<keyword evidence="7" id="KW-1185">Reference proteome</keyword>
<organism evidence="5 6">
    <name type="scientific">Halomonas cupida</name>
    <dbReference type="NCBI Taxonomy" id="44933"/>
    <lineage>
        <taxon>Bacteria</taxon>
        <taxon>Pseudomonadati</taxon>
        <taxon>Pseudomonadota</taxon>
        <taxon>Gammaproteobacteria</taxon>
        <taxon>Oceanospirillales</taxon>
        <taxon>Halomonadaceae</taxon>
        <taxon>Halomonas</taxon>
    </lineage>
</organism>
<dbReference type="Pfam" id="PF00293">
    <property type="entry name" value="NUDIX"/>
    <property type="match status" value="1"/>
</dbReference>
<dbReference type="EMBL" id="BJXU01000157">
    <property type="protein sequence ID" value="GEN25636.1"/>
    <property type="molecule type" value="Genomic_DNA"/>
</dbReference>
<sequence length="133" mass="14521">MSAQDSIIRIAAALIEDEEGRLLLVRKRNTDAFMQAGGKMEPGEAPEAALVRELQEELGQFPDHLQPLGIFTAPAANEPGHQIEAHVYRACMTGELQAAAEIEELCWVTTEEAELLPLAPLTRDHLLPLVATV</sequence>
<name>A0A1M7M319_9GAMM</name>
<comment type="cofactor">
    <cofactor evidence="1">
        <name>Mg(2+)</name>
        <dbReference type="ChEBI" id="CHEBI:18420"/>
    </cofactor>
</comment>
<dbReference type="InterPro" id="IPR020084">
    <property type="entry name" value="NUDIX_hydrolase_CS"/>
</dbReference>
<reference evidence="4 7" key="2">
    <citation type="submission" date="2019-07" db="EMBL/GenBank/DDBJ databases">
        <title>Whole genome shotgun sequence of Halomonas cupida NBRC 102219.</title>
        <authorList>
            <person name="Hosoyama A."/>
            <person name="Uohara A."/>
            <person name="Ohji S."/>
            <person name="Ichikawa N."/>
        </authorList>
    </citation>
    <scope>NUCLEOTIDE SEQUENCE [LARGE SCALE GENOMIC DNA]</scope>
    <source>
        <strain evidence="4 7">NBRC 102219</strain>
    </source>
</reference>
<dbReference type="EMBL" id="FRCA01000015">
    <property type="protein sequence ID" value="SHM85067.1"/>
    <property type="molecule type" value="Genomic_DNA"/>
</dbReference>
<dbReference type="SUPFAM" id="SSF55811">
    <property type="entry name" value="Nudix"/>
    <property type="match status" value="1"/>
</dbReference>
<dbReference type="CDD" id="cd04690">
    <property type="entry name" value="NUDIX_Hydrolase"/>
    <property type="match status" value="1"/>
</dbReference>
<dbReference type="STRING" id="44933.SAMN05660971_04063"/>
<evidence type="ECO:0000256" key="1">
    <source>
        <dbReference type="ARBA" id="ARBA00001946"/>
    </source>
</evidence>
<dbReference type="PROSITE" id="PS00893">
    <property type="entry name" value="NUDIX_BOX"/>
    <property type="match status" value="1"/>
</dbReference>
<dbReference type="InterPro" id="IPR000086">
    <property type="entry name" value="NUDIX_hydrolase_dom"/>
</dbReference>